<dbReference type="OrthoDB" id="538223at2759"/>
<reference evidence="1" key="1">
    <citation type="submission" date="2022-09" db="EMBL/GenBank/DDBJ databases">
        <title>Fusarium specimens isolated from Avocado Roots.</title>
        <authorList>
            <person name="Stajich J."/>
            <person name="Roper C."/>
            <person name="Heimlech-Rivalta G."/>
        </authorList>
    </citation>
    <scope>NUCLEOTIDE SEQUENCE</scope>
    <source>
        <strain evidence="1">CF00136</strain>
    </source>
</reference>
<accession>A0A9W8RIZ9</accession>
<dbReference type="Proteomes" id="UP001152049">
    <property type="component" value="Unassembled WGS sequence"/>
</dbReference>
<proteinExistence type="predicted"/>
<evidence type="ECO:0000313" key="1">
    <source>
        <dbReference type="EMBL" id="KAJ4244778.1"/>
    </source>
</evidence>
<sequence length="183" mass="20443">MDGLSSVVNIISIIDTSIKVIAWCYEYVEEFKAYEEERSRLLQAVTNLKLVSKKVKEILKGPQGPRLKASKELQDTTYDGRMRLTSLEAQLRKIGKSHRVIWPFKKKGLEEDIQVLGGCTQIIVHILQIDIAVTLLDVDIRTKLANHRAAIESLAFAEGADICGLRSPGTRRVDIPGNQVNAC</sequence>
<gene>
    <name evidence="1" type="ORF">NW762_014355</name>
</gene>
<keyword evidence="2" id="KW-1185">Reference proteome</keyword>
<dbReference type="AlphaFoldDB" id="A0A9W8RIZ9"/>
<protein>
    <submittedName>
        <fullName evidence="1">Uncharacterized protein</fullName>
    </submittedName>
</protein>
<dbReference type="EMBL" id="JAOQAZ010000049">
    <property type="protein sequence ID" value="KAJ4244778.1"/>
    <property type="molecule type" value="Genomic_DNA"/>
</dbReference>
<comment type="caution">
    <text evidence="1">The sequence shown here is derived from an EMBL/GenBank/DDBJ whole genome shotgun (WGS) entry which is preliminary data.</text>
</comment>
<name>A0A9W8RIZ9_9HYPO</name>
<evidence type="ECO:0000313" key="2">
    <source>
        <dbReference type="Proteomes" id="UP001152049"/>
    </source>
</evidence>
<organism evidence="1 2">
    <name type="scientific">Fusarium torreyae</name>
    <dbReference type="NCBI Taxonomy" id="1237075"/>
    <lineage>
        <taxon>Eukaryota</taxon>
        <taxon>Fungi</taxon>
        <taxon>Dikarya</taxon>
        <taxon>Ascomycota</taxon>
        <taxon>Pezizomycotina</taxon>
        <taxon>Sordariomycetes</taxon>
        <taxon>Hypocreomycetidae</taxon>
        <taxon>Hypocreales</taxon>
        <taxon>Nectriaceae</taxon>
        <taxon>Fusarium</taxon>
    </lineage>
</organism>